<dbReference type="Proteomes" id="UP001521785">
    <property type="component" value="Unassembled WGS sequence"/>
</dbReference>
<dbReference type="InterPro" id="IPR009880">
    <property type="entry name" value="Glyoxal_oxidase_N"/>
</dbReference>
<evidence type="ECO:0000256" key="1">
    <source>
        <dbReference type="ARBA" id="ARBA00022729"/>
    </source>
</evidence>
<protein>
    <recommendedName>
        <fullName evidence="6">Galactose oxidase-like Early set domain-containing protein</fullName>
    </recommendedName>
</protein>
<name>A0ABR3RVD4_9PLEO</name>
<dbReference type="InterPro" id="IPR037293">
    <property type="entry name" value="Gal_Oxidase_central_sf"/>
</dbReference>
<evidence type="ECO:0000313" key="4">
    <source>
        <dbReference type="EMBL" id="KAL1608302.1"/>
    </source>
</evidence>
<dbReference type="Pfam" id="PF09118">
    <property type="entry name" value="GO-like_E_set"/>
    <property type="match status" value="1"/>
</dbReference>
<dbReference type="InterPro" id="IPR015202">
    <property type="entry name" value="GO-like_E_set"/>
</dbReference>
<dbReference type="InterPro" id="IPR013783">
    <property type="entry name" value="Ig-like_fold"/>
</dbReference>
<evidence type="ECO:0000313" key="5">
    <source>
        <dbReference type="Proteomes" id="UP001521785"/>
    </source>
</evidence>
<sequence length="271" mass="28153">MNCVTAAGNRADDGDAMCGNAVMYDAPAGKILTAGGSANYEDDTARSNAYIITLGTTKQNPQVTKVPNMAFARGFANGVALPDGTVFVTGGQSFVKPFTDTTAHLTPELFNPATNTWTQLNPMSIPRTYHSTALLLPDATVIQGGGGLCGGCGVNHFDAEIFVPPYLLNADGSRKARPVINTVATTVRLGATLSITTNSAVTKFALIRTGTATHTVDTDQRRIPLTPAGSGTSYTVTIPTDPGVAVPGFWFLFALNSAGTPSVAKIVKVTP</sequence>
<dbReference type="PANTHER" id="PTHR32208">
    <property type="entry name" value="SECRETED PROTEIN-RELATED"/>
    <property type="match status" value="1"/>
</dbReference>
<evidence type="ECO:0000259" key="3">
    <source>
        <dbReference type="Pfam" id="PF09118"/>
    </source>
</evidence>
<dbReference type="InterPro" id="IPR011043">
    <property type="entry name" value="Gal_Oxase/kelch_b-propeller"/>
</dbReference>
<dbReference type="SUPFAM" id="SSF81296">
    <property type="entry name" value="E set domains"/>
    <property type="match status" value="1"/>
</dbReference>
<dbReference type="Pfam" id="PF07250">
    <property type="entry name" value="Glyoxal_oxid_N"/>
    <property type="match status" value="1"/>
</dbReference>
<feature type="domain" description="Glyoxal oxidase N-terminal" evidence="2">
    <location>
        <begin position="54"/>
        <end position="146"/>
    </location>
</feature>
<reference evidence="4 5" key="1">
    <citation type="submission" date="2024-02" db="EMBL/GenBank/DDBJ databases">
        <title>De novo assembly and annotation of 12 fungi associated with fruit tree decline syndrome in Ontario, Canada.</title>
        <authorList>
            <person name="Sulman M."/>
            <person name="Ellouze W."/>
            <person name="Ilyukhin E."/>
        </authorList>
    </citation>
    <scope>NUCLEOTIDE SEQUENCE [LARGE SCALE GENOMIC DNA]</scope>
    <source>
        <strain evidence="4 5">M42-189</strain>
    </source>
</reference>
<evidence type="ECO:0000259" key="2">
    <source>
        <dbReference type="Pfam" id="PF07250"/>
    </source>
</evidence>
<comment type="caution">
    <text evidence="4">The sequence shown here is derived from an EMBL/GenBank/DDBJ whole genome shotgun (WGS) entry which is preliminary data.</text>
</comment>
<dbReference type="Gene3D" id="2.60.40.10">
    <property type="entry name" value="Immunoglobulins"/>
    <property type="match status" value="1"/>
</dbReference>
<dbReference type="SMART" id="SM00612">
    <property type="entry name" value="Kelch"/>
    <property type="match status" value="1"/>
</dbReference>
<evidence type="ECO:0008006" key="6">
    <source>
        <dbReference type="Google" id="ProtNLM"/>
    </source>
</evidence>
<dbReference type="InterPro" id="IPR006652">
    <property type="entry name" value="Kelch_1"/>
</dbReference>
<gene>
    <name evidence="4" type="ORF">SLS60_003242</name>
</gene>
<feature type="domain" description="Galactose oxidase-like Early set" evidence="3">
    <location>
        <begin position="177"/>
        <end position="269"/>
    </location>
</feature>
<proteinExistence type="predicted"/>
<dbReference type="InterPro" id="IPR014756">
    <property type="entry name" value="Ig_E-set"/>
</dbReference>
<accession>A0ABR3RVD4</accession>
<dbReference type="CDD" id="cd02851">
    <property type="entry name" value="E_set_GO_C"/>
    <property type="match status" value="1"/>
</dbReference>
<dbReference type="Gene3D" id="2.130.10.80">
    <property type="entry name" value="Galactose oxidase/kelch, beta-propeller"/>
    <property type="match status" value="1"/>
</dbReference>
<dbReference type="PANTHER" id="PTHR32208:SF68">
    <property type="entry name" value="GALACTOSE OXIDASE"/>
    <property type="match status" value="1"/>
</dbReference>
<dbReference type="EMBL" id="JAKJXO020000003">
    <property type="protein sequence ID" value="KAL1608302.1"/>
    <property type="molecule type" value="Genomic_DNA"/>
</dbReference>
<keyword evidence="5" id="KW-1185">Reference proteome</keyword>
<organism evidence="4 5">
    <name type="scientific">Paraconiothyrium brasiliense</name>
    <dbReference type="NCBI Taxonomy" id="300254"/>
    <lineage>
        <taxon>Eukaryota</taxon>
        <taxon>Fungi</taxon>
        <taxon>Dikarya</taxon>
        <taxon>Ascomycota</taxon>
        <taxon>Pezizomycotina</taxon>
        <taxon>Dothideomycetes</taxon>
        <taxon>Pleosporomycetidae</taxon>
        <taxon>Pleosporales</taxon>
        <taxon>Massarineae</taxon>
        <taxon>Didymosphaeriaceae</taxon>
        <taxon>Paraconiothyrium</taxon>
    </lineage>
</organism>
<dbReference type="SUPFAM" id="SSF50965">
    <property type="entry name" value="Galactose oxidase, central domain"/>
    <property type="match status" value="1"/>
</dbReference>
<keyword evidence="1" id="KW-0732">Signal</keyword>